<keyword evidence="1" id="KW-0808">Transferase</keyword>
<dbReference type="InterPro" id="IPR050769">
    <property type="entry name" value="NAT_camello-type"/>
</dbReference>
<proteinExistence type="predicted"/>
<sequence length="270" mass="30302">MNDTERTCREEEAEAKGKCSTMTIRYYRHPDDLALIRQLFVEATTQGRGSPIVEGMSSYAPHSRLAFAAAALGITLTALAPSRRISGASRIAPTTVSHLGMFLCLASIVLWIYVCYHRRRIGRAFDVFLDEGLKGELGDVVKSFDLRIMPGGRCVPTGPSAFWVAEEKGEIIGIVGLNKNINPDPGVAEVRRLAVSSNHRGKRVAERLMDAVLDHARMHELRALEFTTSDYNTSARRFYTRMGYEIIKTKDWEGLSLTMMRQELDQDCWQ</sequence>
<keyword evidence="2" id="KW-0812">Transmembrane</keyword>
<feature type="transmembrane region" description="Helical" evidence="2">
    <location>
        <begin position="95"/>
        <end position="116"/>
    </location>
</feature>
<feature type="domain" description="N-acetyltransferase" evidence="3">
    <location>
        <begin position="116"/>
        <end position="265"/>
    </location>
</feature>
<evidence type="ECO:0000313" key="4">
    <source>
        <dbReference type="EMBL" id="GLB42720.1"/>
    </source>
</evidence>
<dbReference type="InterPro" id="IPR016181">
    <property type="entry name" value="Acyl_CoA_acyltransferase"/>
</dbReference>
<dbReference type="PANTHER" id="PTHR13947">
    <property type="entry name" value="GNAT FAMILY N-ACETYLTRANSFERASE"/>
    <property type="match status" value="1"/>
</dbReference>
<dbReference type="PROSITE" id="PS51186">
    <property type="entry name" value="GNAT"/>
    <property type="match status" value="1"/>
</dbReference>
<dbReference type="GO" id="GO:0008080">
    <property type="term" value="F:N-acetyltransferase activity"/>
    <property type="evidence" value="ECO:0007669"/>
    <property type="project" value="InterPro"/>
</dbReference>
<keyword evidence="5" id="KW-1185">Reference proteome</keyword>
<protein>
    <recommendedName>
        <fullName evidence="3">N-acetyltransferase domain-containing protein</fullName>
    </recommendedName>
</protein>
<dbReference type="AlphaFoldDB" id="A0A9P3PTS4"/>
<name>A0A9P3PTS4_LYOSH</name>
<dbReference type="OrthoDB" id="41532at2759"/>
<dbReference type="Proteomes" id="UP001063166">
    <property type="component" value="Unassembled WGS sequence"/>
</dbReference>
<dbReference type="Gene3D" id="3.40.630.30">
    <property type="match status" value="1"/>
</dbReference>
<evidence type="ECO:0000313" key="5">
    <source>
        <dbReference type="Proteomes" id="UP001063166"/>
    </source>
</evidence>
<dbReference type="EMBL" id="BRPK01000012">
    <property type="protein sequence ID" value="GLB42720.1"/>
    <property type="molecule type" value="Genomic_DNA"/>
</dbReference>
<evidence type="ECO:0000259" key="3">
    <source>
        <dbReference type="PROSITE" id="PS51186"/>
    </source>
</evidence>
<evidence type="ECO:0000256" key="2">
    <source>
        <dbReference type="SAM" id="Phobius"/>
    </source>
</evidence>
<keyword evidence="2" id="KW-1133">Transmembrane helix</keyword>
<dbReference type="InterPro" id="IPR000182">
    <property type="entry name" value="GNAT_dom"/>
</dbReference>
<accession>A0A9P3PTS4</accession>
<dbReference type="Pfam" id="PF00583">
    <property type="entry name" value="Acetyltransf_1"/>
    <property type="match status" value="1"/>
</dbReference>
<dbReference type="CDD" id="cd04301">
    <property type="entry name" value="NAT_SF"/>
    <property type="match status" value="1"/>
</dbReference>
<keyword evidence="2" id="KW-0472">Membrane</keyword>
<dbReference type="PANTHER" id="PTHR13947:SF37">
    <property type="entry name" value="LD18367P"/>
    <property type="match status" value="1"/>
</dbReference>
<organism evidence="4 5">
    <name type="scientific">Lyophyllum shimeji</name>
    <name type="common">Hon-shimeji</name>
    <name type="synonym">Tricholoma shimeji</name>
    <dbReference type="NCBI Taxonomy" id="47721"/>
    <lineage>
        <taxon>Eukaryota</taxon>
        <taxon>Fungi</taxon>
        <taxon>Dikarya</taxon>
        <taxon>Basidiomycota</taxon>
        <taxon>Agaricomycotina</taxon>
        <taxon>Agaricomycetes</taxon>
        <taxon>Agaricomycetidae</taxon>
        <taxon>Agaricales</taxon>
        <taxon>Tricholomatineae</taxon>
        <taxon>Lyophyllaceae</taxon>
        <taxon>Lyophyllum</taxon>
    </lineage>
</organism>
<reference evidence="4" key="1">
    <citation type="submission" date="2022-07" db="EMBL/GenBank/DDBJ databases">
        <title>The genome of Lyophyllum shimeji provides insight into the initial evolution of ectomycorrhizal fungal genome.</title>
        <authorList>
            <person name="Kobayashi Y."/>
            <person name="Shibata T."/>
            <person name="Hirakawa H."/>
            <person name="Shigenobu S."/>
            <person name="Nishiyama T."/>
            <person name="Yamada A."/>
            <person name="Hasebe M."/>
            <person name="Kawaguchi M."/>
        </authorList>
    </citation>
    <scope>NUCLEOTIDE SEQUENCE</scope>
    <source>
        <strain evidence="4">AT787</strain>
    </source>
</reference>
<gene>
    <name evidence="4" type="ORF">LshimejAT787_1201690</name>
</gene>
<dbReference type="SUPFAM" id="SSF55729">
    <property type="entry name" value="Acyl-CoA N-acyltransferases (Nat)"/>
    <property type="match status" value="1"/>
</dbReference>
<comment type="caution">
    <text evidence="4">The sequence shown here is derived from an EMBL/GenBank/DDBJ whole genome shotgun (WGS) entry which is preliminary data.</text>
</comment>
<feature type="transmembrane region" description="Helical" evidence="2">
    <location>
        <begin position="65"/>
        <end position="83"/>
    </location>
</feature>
<evidence type="ECO:0000256" key="1">
    <source>
        <dbReference type="ARBA" id="ARBA00022679"/>
    </source>
</evidence>